<sequence>MEIRSLEGIDYKDILDVFNESFSDYFVPFKLSEKQLISKMKTDKTDLELSVGVFDNQRLIAFILHGIDIINNQKVVYNGGTGVIPQKRGSGLTKQMYLFILPILEKRGVDKIILEVIAKNTQAIKSYEKSGFKKVRELACYKGEFTLDKTNEKLEIKELHTYQWKVMEFFWDINPTWQNSKRVMDELKAINISFGAYIAGQLVGYVIYNPESKRIQQIATHKGFRKNEIASSLIIELKKKYGNGFSVINVDKKAENVAHFFDSIGFQNYLNQLEMELEINKKTTANNGNRCTSL</sequence>
<dbReference type="PANTHER" id="PTHR43420">
    <property type="entry name" value="ACETYLTRANSFERASE"/>
    <property type="match status" value="1"/>
</dbReference>
<evidence type="ECO:0000313" key="4">
    <source>
        <dbReference type="EMBL" id="MBW2963126.1"/>
    </source>
</evidence>
<dbReference type="Pfam" id="PF00583">
    <property type="entry name" value="Acetyltransf_1"/>
    <property type="match status" value="1"/>
</dbReference>
<dbReference type="PROSITE" id="PS51186">
    <property type="entry name" value="GNAT"/>
    <property type="match status" value="2"/>
</dbReference>
<gene>
    <name evidence="4" type="ORF">KW502_15225</name>
</gene>
<feature type="domain" description="N-acetyltransferase" evidence="3">
    <location>
        <begin position="154"/>
        <end position="280"/>
    </location>
</feature>
<dbReference type="InterPro" id="IPR050680">
    <property type="entry name" value="YpeA/RimI_acetyltransf"/>
</dbReference>
<keyword evidence="5" id="KW-1185">Reference proteome</keyword>
<dbReference type="EMBL" id="JAHWDF010000053">
    <property type="protein sequence ID" value="MBW2963126.1"/>
    <property type="molecule type" value="Genomic_DNA"/>
</dbReference>
<protein>
    <submittedName>
        <fullName evidence="4">GNAT family N-acetyltransferase</fullName>
    </submittedName>
</protein>
<comment type="caution">
    <text evidence="4">The sequence shown here is derived from an EMBL/GenBank/DDBJ whole genome shotgun (WGS) entry which is preliminary data.</text>
</comment>
<proteinExistence type="predicted"/>
<name>A0ABS6W5J8_9FLAO</name>
<accession>A0ABS6W5J8</accession>
<evidence type="ECO:0000256" key="2">
    <source>
        <dbReference type="ARBA" id="ARBA00023315"/>
    </source>
</evidence>
<dbReference type="Pfam" id="PF13673">
    <property type="entry name" value="Acetyltransf_10"/>
    <property type="match status" value="1"/>
</dbReference>
<evidence type="ECO:0000256" key="1">
    <source>
        <dbReference type="ARBA" id="ARBA00022679"/>
    </source>
</evidence>
<dbReference type="RefSeq" id="WP_219041404.1">
    <property type="nucleotide sequence ID" value="NZ_JAHWDF010000053.1"/>
</dbReference>
<evidence type="ECO:0000259" key="3">
    <source>
        <dbReference type="PROSITE" id="PS51186"/>
    </source>
</evidence>
<feature type="domain" description="N-acetyltransferase" evidence="3">
    <location>
        <begin position="1"/>
        <end position="152"/>
    </location>
</feature>
<keyword evidence="1" id="KW-0808">Transferase</keyword>
<dbReference type="InterPro" id="IPR000182">
    <property type="entry name" value="GNAT_dom"/>
</dbReference>
<organism evidence="4 5">
    <name type="scientific">Mesonia aestuariivivens</name>
    <dbReference type="NCBI Taxonomy" id="2796128"/>
    <lineage>
        <taxon>Bacteria</taxon>
        <taxon>Pseudomonadati</taxon>
        <taxon>Bacteroidota</taxon>
        <taxon>Flavobacteriia</taxon>
        <taxon>Flavobacteriales</taxon>
        <taxon>Flavobacteriaceae</taxon>
        <taxon>Mesonia</taxon>
    </lineage>
</organism>
<dbReference type="Proteomes" id="UP000719267">
    <property type="component" value="Unassembled WGS sequence"/>
</dbReference>
<keyword evidence="2" id="KW-0012">Acyltransferase</keyword>
<reference evidence="4 5" key="1">
    <citation type="submission" date="2021-07" db="EMBL/GenBank/DDBJ databases">
        <title>Mesonia aestuariivivens sp. nov., isolated from a tidal flat.</title>
        <authorList>
            <person name="Kim Y.-O."/>
            <person name="Yoon J.-H."/>
        </authorList>
    </citation>
    <scope>NUCLEOTIDE SEQUENCE [LARGE SCALE GENOMIC DNA]</scope>
    <source>
        <strain evidence="4 5">JHPTF-M18</strain>
    </source>
</reference>
<evidence type="ECO:0000313" key="5">
    <source>
        <dbReference type="Proteomes" id="UP000719267"/>
    </source>
</evidence>